<comment type="catalytic activity">
    <reaction evidence="6">
        <text>(2S)-2-hydroxy-3-oxobutyl phosphate + 5-amino-6-(D-ribitylamino)uracil = 6,7-dimethyl-8-(1-D-ribityl)lumazine + phosphate + 2 H2O + H(+)</text>
        <dbReference type="Rhea" id="RHEA:26152"/>
        <dbReference type="ChEBI" id="CHEBI:15377"/>
        <dbReference type="ChEBI" id="CHEBI:15378"/>
        <dbReference type="ChEBI" id="CHEBI:15934"/>
        <dbReference type="ChEBI" id="CHEBI:43474"/>
        <dbReference type="ChEBI" id="CHEBI:58201"/>
        <dbReference type="ChEBI" id="CHEBI:58830"/>
        <dbReference type="EC" id="2.5.1.78"/>
    </reaction>
</comment>
<sequence>MDKQIKIREGEPNARGLRFAIIASYFYPFIVDQLLDAAVDALLKHGADASDIEVIKVPGAFEIPMVAKKLAVSNRYDAIVALGCVIRGETAHFDFVAGECSKGIAQVSLDYEIPVGFGVLTVDTAEQALERAQPETKARNKGNKGVDAALSALEMATLLRRLEL</sequence>
<evidence type="ECO:0000313" key="7">
    <source>
        <dbReference type="EMBL" id="SVA77321.1"/>
    </source>
</evidence>
<dbReference type="InterPro" id="IPR002180">
    <property type="entry name" value="LS/RS"/>
</dbReference>
<evidence type="ECO:0000256" key="2">
    <source>
        <dbReference type="ARBA" id="ARBA00007424"/>
    </source>
</evidence>
<organism evidence="7">
    <name type="scientific">marine metagenome</name>
    <dbReference type="NCBI Taxonomy" id="408172"/>
    <lineage>
        <taxon>unclassified sequences</taxon>
        <taxon>metagenomes</taxon>
        <taxon>ecological metagenomes</taxon>
    </lineage>
</organism>
<dbReference type="AlphaFoldDB" id="A0A381YL93"/>
<evidence type="ECO:0000256" key="1">
    <source>
        <dbReference type="ARBA" id="ARBA00004917"/>
    </source>
</evidence>
<evidence type="ECO:0000256" key="5">
    <source>
        <dbReference type="ARBA" id="ARBA00022679"/>
    </source>
</evidence>
<keyword evidence="4" id="KW-0686">Riboflavin biosynthesis</keyword>
<dbReference type="PANTHER" id="PTHR21058">
    <property type="entry name" value="6,7-DIMETHYL-8-RIBITYLLUMAZINE SYNTHASE DMRL SYNTHASE LUMAZINE SYNTHASE"/>
    <property type="match status" value="1"/>
</dbReference>
<dbReference type="GO" id="GO:0005829">
    <property type="term" value="C:cytosol"/>
    <property type="evidence" value="ECO:0007669"/>
    <property type="project" value="TreeGrafter"/>
</dbReference>
<protein>
    <recommendedName>
        <fullName evidence="3">6,7-dimethyl-8-ribityllumazine synthase</fullName>
        <ecNumber evidence="3">2.5.1.78</ecNumber>
    </recommendedName>
</protein>
<dbReference type="GO" id="GO:0009349">
    <property type="term" value="C:riboflavin synthase complex"/>
    <property type="evidence" value="ECO:0007669"/>
    <property type="project" value="InterPro"/>
</dbReference>
<keyword evidence="5" id="KW-0808">Transferase</keyword>
<dbReference type="EC" id="2.5.1.78" evidence="3"/>
<dbReference type="GO" id="GO:0009231">
    <property type="term" value="P:riboflavin biosynthetic process"/>
    <property type="evidence" value="ECO:0007669"/>
    <property type="project" value="UniProtKB-UniPathway"/>
</dbReference>
<gene>
    <name evidence="7" type="ORF">METZ01_LOCUS130175</name>
</gene>
<dbReference type="Pfam" id="PF00885">
    <property type="entry name" value="DMRL_synthase"/>
    <property type="match status" value="1"/>
</dbReference>
<dbReference type="NCBIfam" id="TIGR00114">
    <property type="entry name" value="lumazine-synth"/>
    <property type="match status" value="1"/>
</dbReference>
<proteinExistence type="inferred from homology"/>
<dbReference type="UniPathway" id="UPA00275">
    <property type="reaction ID" value="UER00404"/>
</dbReference>
<dbReference type="PANTHER" id="PTHR21058:SF0">
    <property type="entry name" value="6,7-DIMETHYL-8-RIBITYLLUMAZINE SYNTHASE"/>
    <property type="match status" value="1"/>
</dbReference>
<dbReference type="InterPro" id="IPR034964">
    <property type="entry name" value="LS"/>
</dbReference>
<comment type="similarity">
    <text evidence="2">Belongs to the DMRL synthase family.</text>
</comment>
<dbReference type="EMBL" id="UINC01018413">
    <property type="protein sequence ID" value="SVA77321.1"/>
    <property type="molecule type" value="Genomic_DNA"/>
</dbReference>
<dbReference type="HAMAP" id="MF_00178">
    <property type="entry name" value="Lumazine_synth"/>
    <property type="match status" value="1"/>
</dbReference>
<dbReference type="Gene3D" id="3.40.50.960">
    <property type="entry name" value="Lumazine/riboflavin synthase"/>
    <property type="match status" value="1"/>
</dbReference>
<accession>A0A381YL93</accession>
<evidence type="ECO:0000256" key="4">
    <source>
        <dbReference type="ARBA" id="ARBA00022619"/>
    </source>
</evidence>
<dbReference type="CDD" id="cd09209">
    <property type="entry name" value="Lumazine_synthase-I"/>
    <property type="match status" value="1"/>
</dbReference>
<evidence type="ECO:0000256" key="3">
    <source>
        <dbReference type="ARBA" id="ARBA00012664"/>
    </source>
</evidence>
<comment type="pathway">
    <text evidence="1">Cofactor biosynthesis; riboflavin biosynthesis; riboflavin from 2-hydroxy-3-oxobutyl phosphate and 5-amino-6-(D-ribitylamino)uracil: step 1/2.</text>
</comment>
<evidence type="ECO:0000256" key="6">
    <source>
        <dbReference type="ARBA" id="ARBA00048785"/>
    </source>
</evidence>
<dbReference type="InterPro" id="IPR036467">
    <property type="entry name" value="LS/RS_sf"/>
</dbReference>
<dbReference type="SUPFAM" id="SSF52121">
    <property type="entry name" value="Lumazine synthase"/>
    <property type="match status" value="1"/>
</dbReference>
<name>A0A381YL93_9ZZZZ</name>
<reference evidence="7" key="1">
    <citation type="submission" date="2018-05" db="EMBL/GenBank/DDBJ databases">
        <authorList>
            <person name="Lanie J.A."/>
            <person name="Ng W.-L."/>
            <person name="Kazmierczak K.M."/>
            <person name="Andrzejewski T.M."/>
            <person name="Davidsen T.M."/>
            <person name="Wayne K.J."/>
            <person name="Tettelin H."/>
            <person name="Glass J.I."/>
            <person name="Rusch D."/>
            <person name="Podicherti R."/>
            <person name="Tsui H.-C.T."/>
            <person name="Winkler M.E."/>
        </authorList>
    </citation>
    <scope>NUCLEOTIDE SEQUENCE</scope>
</reference>
<dbReference type="GO" id="GO:0000906">
    <property type="term" value="F:6,7-dimethyl-8-ribityllumazine synthase activity"/>
    <property type="evidence" value="ECO:0007669"/>
    <property type="project" value="UniProtKB-EC"/>
</dbReference>